<reference evidence="1" key="1">
    <citation type="submission" date="2014-09" db="EMBL/GenBank/DDBJ databases">
        <authorList>
            <person name="Magalhaes I.L.F."/>
            <person name="Oliveira U."/>
            <person name="Santos F.R."/>
            <person name="Vidigal T.H.D.A."/>
            <person name="Brescovit A.D."/>
            <person name="Santos A.J."/>
        </authorList>
    </citation>
    <scope>NUCLEOTIDE SEQUENCE</scope>
    <source>
        <tissue evidence="1">Shoot tissue taken approximately 20 cm above the soil surface</tissue>
    </source>
</reference>
<evidence type="ECO:0000313" key="1">
    <source>
        <dbReference type="EMBL" id="JAD35387.1"/>
    </source>
</evidence>
<organism evidence="1">
    <name type="scientific">Arundo donax</name>
    <name type="common">Giant reed</name>
    <name type="synonym">Donax arundinaceus</name>
    <dbReference type="NCBI Taxonomy" id="35708"/>
    <lineage>
        <taxon>Eukaryota</taxon>
        <taxon>Viridiplantae</taxon>
        <taxon>Streptophyta</taxon>
        <taxon>Embryophyta</taxon>
        <taxon>Tracheophyta</taxon>
        <taxon>Spermatophyta</taxon>
        <taxon>Magnoliopsida</taxon>
        <taxon>Liliopsida</taxon>
        <taxon>Poales</taxon>
        <taxon>Poaceae</taxon>
        <taxon>PACMAD clade</taxon>
        <taxon>Arundinoideae</taxon>
        <taxon>Arundineae</taxon>
        <taxon>Arundo</taxon>
    </lineage>
</organism>
<protein>
    <submittedName>
        <fullName evidence="1">Uncharacterized protein</fullName>
    </submittedName>
</protein>
<proteinExistence type="predicted"/>
<name>A0A0A8ZKK4_ARUDO</name>
<reference evidence="1" key="2">
    <citation type="journal article" date="2015" name="Data Brief">
        <title>Shoot transcriptome of the giant reed, Arundo donax.</title>
        <authorList>
            <person name="Barrero R.A."/>
            <person name="Guerrero F.D."/>
            <person name="Moolhuijzen P."/>
            <person name="Goolsby J.A."/>
            <person name="Tidwell J."/>
            <person name="Bellgard S.E."/>
            <person name="Bellgard M.I."/>
        </authorList>
    </citation>
    <scope>NUCLEOTIDE SEQUENCE</scope>
    <source>
        <tissue evidence="1">Shoot tissue taken approximately 20 cm above the soil surface</tissue>
    </source>
</reference>
<accession>A0A0A8ZKK4</accession>
<sequence length="54" mass="6098">MINMYLHCLTMRKISLSSIGQTQISISGQNKETHLIAPRQEFLIARGISLEVII</sequence>
<dbReference type="EMBL" id="GBRH01262508">
    <property type="protein sequence ID" value="JAD35387.1"/>
    <property type="molecule type" value="Transcribed_RNA"/>
</dbReference>
<dbReference type="AlphaFoldDB" id="A0A0A8ZKK4"/>